<evidence type="ECO:0000256" key="1">
    <source>
        <dbReference type="SAM" id="MobiDB-lite"/>
    </source>
</evidence>
<proteinExistence type="predicted"/>
<evidence type="ECO:0000313" key="2">
    <source>
        <dbReference type="EMBL" id="GJE92939.1"/>
    </source>
</evidence>
<keyword evidence="3" id="KW-1185">Reference proteome</keyword>
<sequence>MVCIFLQAGRGPLTPPTSIPGRATNRGTRLPPPLRPFTSMHARAGARNHRPTAGVGACRDPDPRAVPAGLPLPRPAPGATERGRPDDVHGAAHAQGGRASGGRAHAHPRRRLRGPPPIRDHARGAVARPRALLREHAAPVVHARLVARRPRARNQRAHARLAPEPGPRRPGAG</sequence>
<comment type="caution">
    <text evidence="2">The sequence shown here is derived from an EMBL/GenBank/DDBJ whole genome shotgun (WGS) entry which is preliminary data.</text>
</comment>
<gene>
    <name evidence="2" type="ORF">PsYK624_090980</name>
</gene>
<organism evidence="2 3">
    <name type="scientific">Phanerochaete sordida</name>
    <dbReference type="NCBI Taxonomy" id="48140"/>
    <lineage>
        <taxon>Eukaryota</taxon>
        <taxon>Fungi</taxon>
        <taxon>Dikarya</taxon>
        <taxon>Basidiomycota</taxon>
        <taxon>Agaricomycotina</taxon>
        <taxon>Agaricomycetes</taxon>
        <taxon>Polyporales</taxon>
        <taxon>Phanerochaetaceae</taxon>
        <taxon>Phanerochaete</taxon>
    </lineage>
</organism>
<dbReference type="EMBL" id="BPQB01000029">
    <property type="protein sequence ID" value="GJE92939.1"/>
    <property type="molecule type" value="Genomic_DNA"/>
</dbReference>
<dbReference type="Proteomes" id="UP000703269">
    <property type="component" value="Unassembled WGS sequence"/>
</dbReference>
<dbReference type="AlphaFoldDB" id="A0A9P3GEM4"/>
<protein>
    <submittedName>
        <fullName evidence="2">Uncharacterized protein</fullName>
    </submittedName>
</protein>
<feature type="compositionally biased region" description="Basic residues" evidence="1">
    <location>
        <begin position="104"/>
        <end position="113"/>
    </location>
</feature>
<name>A0A9P3GEM4_9APHY</name>
<feature type="compositionally biased region" description="Basic and acidic residues" evidence="1">
    <location>
        <begin position="81"/>
        <end position="90"/>
    </location>
</feature>
<feature type="region of interest" description="Disordered" evidence="1">
    <location>
        <begin position="144"/>
        <end position="173"/>
    </location>
</feature>
<reference evidence="2 3" key="1">
    <citation type="submission" date="2021-08" db="EMBL/GenBank/DDBJ databases">
        <title>Draft Genome Sequence of Phanerochaete sordida strain YK-624.</title>
        <authorList>
            <person name="Mori T."/>
            <person name="Dohra H."/>
            <person name="Suzuki T."/>
            <person name="Kawagishi H."/>
            <person name="Hirai H."/>
        </authorList>
    </citation>
    <scope>NUCLEOTIDE SEQUENCE [LARGE SCALE GENOMIC DNA]</scope>
    <source>
        <strain evidence="2 3">YK-624</strain>
    </source>
</reference>
<accession>A0A9P3GEM4</accession>
<feature type="compositionally biased region" description="Basic residues" evidence="1">
    <location>
        <begin position="145"/>
        <end position="159"/>
    </location>
</feature>
<feature type="region of interest" description="Disordered" evidence="1">
    <location>
        <begin position="13"/>
        <end position="34"/>
    </location>
</feature>
<feature type="compositionally biased region" description="Low complexity" evidence="1">
    <location>
        <begin position="91"/>
        <end position="103"/>
    </location>
</feature>
<feature type="region of interest" description="Disordered" evidence="1">
    <location>
        <begin position="46"/>
        <end position="122"/>
    </location>
</feature>
<evidence type="ECO:0000313" key="3">
    <source>
        <dbReference type="Proteomes" id="UP000703269"/>
    </source>
</evidence>